<proteinExistence type="predicted"/>
<dbReference type="OrthoDB" id="1100567at2"/>
<dbReference type="InterPro" id="IPR006860">
    <property type="entry name" value="FecR"/>
</dbReference>
<reference evidence="4" key="1">
    <citation type="submission" date="2016-09" db="EMBL/GenBank/DDBJ databases">
        <authorList>
            <person name="Varghese N."/>
            <person name="Submissions S."/>
        </authorList>
    </citation>
    <scope>NUCLEOTIDE SEQUENCE [LARGE SCALE GENOMIC DNA]</scope>
    <source>
        <strain evidence="4">JS23</strain>
    </source>
</reference>
<dbReference type="InterPro" id="IPR032623">
    <property type="entry name" value="FecR_N"/>
</dbReference>
<accession>A0A1H2PV62</accession>
<evidence type="ECO:0000313" key="3">
    <source>
        <dbReference type="EMBL" id="SDV51141.1"/>
    </source>
</evidence>
<dbReference type="AlphaFoldDB" id="A0A1H2PV62"/>
<name>A0A1H2PV62_9BURK</name>
<dbReference type="PIRSF" id="PIRSF018266">
    <property type="entry name" value="FecR"/>
    <property type="match status" value="1"/>
</dbReference>
<dbReference type="PANTHER" id="PTHR30273">
    <property type="entry name" value="PERIPLASMIC SIGNAL SENSOR AND SIGMA FACTOR ACTIVATOR FECR-RELATED"/>
    <property type="match status" value="1"/>
</dbReference>
<protein>
    <submittedName>
        <fullName evidence="3">FecR family protein</fullName>
    </submittedName>
</protein>
<evidence type="ECO:0000259" key="2">
    <source>
        <dbReference type="Pfam" id="PF16220"/>
    </source>
</evidence>
<dbReference type="STRING" id="1770053.SAMN05216551_11561"/>
<dbReference type="Pfam" id="PF04773">
    <property type="entry name" value="FecR"/>
    <property type="match status" value="1"/>
</dbReference>
<evidence type="ECO:0000259" key="1">
    <source>
        <dbReference type="Pfam" id="PF04773"/>
    </source>
</evidence>
<dbReference type="Proteomes" id="UP000243719">
    <property type="component" value="Unassembled WGS sequence"/>
</dbReference>
<organism evidence="3 4">
    <name type="scientific">Chitinasiproducens palmae</name>
    <dbReference type="NCBI Taxonomy" id="1770053"/>
    <lineage>
        <taxon>Bacteria</taxon>
        <taxon>Pseudomonadati</taxon>
        <taxon>Pseudomonadota</taxon>
        <taxon>Betaproteobacteria</taxon>
        <taxon>Burkholderiales</taxon>
        <taxon>Burkholderiaceae</taxon>
        <taxon>Chitinasiproducens</taxon>
    </lineage>
</organism>
<dbReference type="GO" id="GO:0016989">
    <property type="term" value="F:sigma factor antagonist activity"/>
    <property type="evidence" value="ECO:0007669"/>
    <property type="project" value="TreeGrafter"/>
</dbReference>
<dbReference type="EMBL" id="FNLO01000015">
    <property type="protein sequence ID" value="SDV51141.1"/>
    <property type="molecule type" value="Genomic_DNA"/>
</dbReference>
<feature type="domain" description="FecR N-terminal" evidence="2">
    <location>
        <begin position="20"/>
        <end position="61"/>
    </location>
</feature>
<dbReference type="PANTHER" id="PTHR30273:SF2">
    <property type="entry name" value="PROTEIN FECR"/>
    <property type="match status" value="1"/>
</dbReference>
<evidence type="ECO:0000313" key="4">
    <source>
        <dbReference type="Proteomes" id="UP000243719"/>
    </source>
</evidence>
<dbReference type="RefSeq" id="WP_091912584.1">
    <property type="nucleotide sequence ID" value="NZ_FNLO01000015.1"/>
</dbReference>
<sequence length="333" mass="36490">MSAASPFASRQDGISARALDEALEWLVTFCSGEVTPDEREAFQSWLHAAPDHTAAWQRVTRTGNALAAVPAALGGRVLQAPDKRRAATRRQLLGWVGAAVATGAVVGFDRRRELATLSATMGATYRTATGEQRWLAFEDGTRVLLDTATALDARFDVRERRLQLHAGAIMVETGHAAAWAARPFLVETVRGTVQALGTRFSVRQREHDALVAVLDGRVEVRPRSGHGRALDAGTQARFDLSGMWPTQALDRDAQAWRDGLLVARERPLPDLLTDLARYRRGVVDCDPALATTLVSGVFPLDDTDRVLDSLARALPIRVQRTTRFWVRVTPRTA</sequence>
<dbReference type="Gene3D" id="2.60.120.1440">
    <property type="match status" value="1"/>
</dbReference>
<feature type="domain" description="FecR protein" evidence="1">
    <location>
        <begin position="124"/>
        <end position="219"/>
    </location>
</feature>
<gene>
    <name evidence="3" type="ORF">SAMN05216551_11561</name>
</gene>
<keyword evidence="4" id="KW-1185">Reference proteome</keyword>
<dbReference type="InterPro" id="IPR012373">
    <property type="entry name" value="Ferrdict_sens_TM"/>
</dbReference>
<dbReference type="Pfam" id="PF16220">
    <property type="entry name" value="DUF4880"/>
    <property type="match status" value="1"/>
</dbReference>